<feature type="compositionally biased region" description="Basic and acidic residues" evidence="1">
    <location>
        <begin position="95"/>
        <end position="104"/>
    </location>
</feature>
<evidence type="ECO:0000313" key="2">
    <source>
        <dbReference type="EMBL" id="MCE3217199.1"/>
    </source>
</evidence>
<dbReference type="Proteomes" id="UP000823775">
    <property type="component" value="Unassembled WGS sequence"/>
</dbReference>
<organism evidence="2 3">
    <name type="scientific">Datura stramonium</name>
    <name type="common">Jimsonweed</name>
    <name type="synonym">Common thornapple</name>
    <dbReference type="NCBI Taxonomy" id="4076"/>
    <lineage>
        <taxon>Eukaryota</taxon>
        <taxon>Viridiplantae</taxon>
        <taxon>Streptophyta</taxon>
        <taxon>Embryophyta</taxon>
        <taxon>Tracheophyta</taxon>
        <taxon>Spermatophyta</taxon>
        <taxon>Magnoliopsida</taxon>
        <taxon>eudicotyledons</taxon>
        <taxon>Gunneridae</taxon>
        <taxon>Pentapetalae</taxon>
        <taxon>asterids</taxon>
        <taxon>lamiids</taxon>
        <taxon>Solanales</taxon>
        <taxon>Solanaceae</taxon>
        <taxon>Solanoideae</taxon>
        <taxon>Datureae</taxon>
        <taxon>Datura</taxon>
    </lineage>
</organism>
<proteinExistence type="predicted"/>
<keyword evidence="3" id="KW-1185">Reference proteome</keyword>
<evidence type="ECO:0000313" key="3">
    <source>
        <dbReference type="Proteomes" id="UP000823775"/>
    </source>
</evidence>
<name>A0ABS8X0B4_DATST</name>
<evidence type="ECO:0000256" key="1">
    <source>
        <dbReference type="SAM" id="MobiDB-lite"/>
    </source>
</evidence>
<gene>
    <name evidence="2" type="ORF">HAX54_011010</name>
</gene>
<sequence length="116" mass="13248">MRKGKKPIVNKASVESGRDLRLRGGAKRGREERRLWWFHQRGERKREEMEKAWVDGIWVRVVFRPIVAGINGGNGDMKGSKVDVGCFSGGFQRPAMERREREGGVKPQRGRNENGS</sequence>
<accession>A0ABS8X0B4</accession>
<dbReference type="EMBL" id="JACEIK010016176">
    <property type="protein sequence ID" value="MCE3217199.1"/>
    <property type="molecule type" value="Genomic_DNA"/>
</dbReference>
<feature type="region of interest" description="Disordered" evidence="1">
    <location>
        <begin position="89"/>
        <end position="116"/>
    </location>
</feature>
<comment type="caution">
    <text evidence="2">The sequence shown here is derived from an EMBL/GenBank/DDBJ whole genome shotgun (WGS) entry which is preliminary data.</text>
</comment>
<reference evidence="2 3" key="1">
    <citation type="journal article" date="2021" name="BMC Genomics">
        <title>Datura genome reveals duplications of psychoactive alkaloid biosynthetic genes and high mutation rate following tissue culture.</title>
        <authorList>
            <person name="Rajewski A."/>
            <person name="Carter-House D."/>
            <person name="Stajich J."/>
            <person name="Litt A."/>
        </authorList>
    </citation>
    <scope>NUCLEOTIDE SEQUENCE [LARGE SCALE GENOMIC DNA]</scope>
    <source>
        <strain evidence="2">AR-01</strain>
    </source>
</reference>
<protein>
    <submittedName>
        <fullName evidence="2">Uncharacterized protein</fullName>
    </submittedName>
</protein>